<comment type="caution">
    <text evidence="4">The sequence shown here is derived from an EMBL/GenBank/DDBJ whole genome shotgun (WGS) entry which is preliminary data.</text>
</comment>
<dbReference type="Gene3D" id="3.20.20.30">
    <property type="entry name" value="Luciferase-like domain"/>
    <property type="match status" value="1"/>
</dbReference>
<organism evidence="4 5">
    <name type="scientific">Nocardioides humi</name>
    <dbReference type="NCBI Taxonomy" id="449461"/>
    <lineage>
        <taxon>Bacteria</taxon>
        <taxon>Bacillati</taxon>
        <taxon>Actinomycetota</taxon>
        <taxon>Actinomycetes</taxon>
        <taxon>Propionibacteriales</taxon>
        <taxon>Nocardioidaceae</taxon>
        <taxon>Nocardioides</taxon>
    </lineage>
</organism>
<reference evidence="4 5" key="1">
    <citation type="journal article" date="2019" name="Int. J. Syst. Evol. Microbiol.">
        <title>The Global Catalogue of Microorganisms (GCM) 10K type strain sequencing project: providing services to taxonomists for standard genome sequencing and annotation.</title>
        <authorList>
            <consortium name="The Broad Institute Genomics Platform"/>
            <consortium name="The Broad Institute Genome Sequencing Center for Infectious Disease"/>
            <person name="Wu L."/>
            <person name="Ma J."/>
        </authorList>
    </citation>
    <scope>NUCLEOTIDE SEQUENCE [LARGE SCALE GENOMIC DNA]</scope>
    <source>
        <strain evidence="4 5">JCM 14942</strain>
    </source>
</reference>
<dbReference type="InterPro" id="IPR011251">
    <property type="entry name" value="Luciferase-like_dom"/>
</dbReference>
<evidence type="ECO:0000256" key="1">
    <source>
        <dbReference type="ARBA" id="ARBA00023002"/>
    </source>
</evidence>
<dbReference type="InterPro" id="IPR036661">
    <property type="entry name" value="Luciferase-like_sf"/>
</dbReference>
<feature type="compositionally biased region" description="Low complexity" evidence="2">
    <location>
        <begin position="96"/>
        <end position="109"/>
    </location>
</feature>
<gene>
    <name evidence="4" type="ORF">GCM10009788_41100</name>
</gene>
<evidence type="ECO:0000313" key="5">
    <source>
        <dbReference type="Proteomes" id="UP001500842"/>
    </source>
</evidence>
<feature type="domain" description="Luciferase-like" evidence="3">
    <location>
        <begin position="20"/>
        <end position="96"/>
    </location>
</feature>
<feature type="region of interest" description="Disordered" evidence="2">
    <location>
        <begin position="96"/>
        <end position="130"/>
    </location>
</feature>
<dbReference type="PANTHER" id="PTHR43244">
    <property type="match status" value="1"/>
</dbReference>
<keyword evidence="1" id="KW-0560">Oxidoreductase</keyword>
<evidence type="ECO:0000259" key="3">
    <source>
        <dbReference type="Pfam" id="PF00296"/>
    </source>
</evidence>
<accession>A0ABN2B6K9</accession>
<dbReference type="Proteomes" id="UP001500842">
    <property type="component" value="Unassembled WGS sequence"/>
</dbReference>
<evidence type="ECO:0000313" key="4">
    <source>
        <dbReference type="EMBL" id="GAA1533932.1"/>
    </source>
</evidence>
<dbReference type="SUPFAM" id="SSF51679">
    <property type="entry name" value="Bacterial luciferase-like"/>
    <property type="match status" value="1"/>
</dbReference>
<sequence length="130" mass="13921">MTPRAEGGASRGPSFGYTLMTEQSGPRELVEYAVRAEEIGFDFAVSSDHYSPWLTEQGHAPYAWTVLGAVAQATERLGLMTYVTCPTIRYHPAVVAPARSARSRSAGRPTPRRRPHWPTSSSAGSAAGGA</sequence>
<dbReference type="Pfam" id="PF00296">
    <property type="entry name" value="Bac_luciferase"/>
    <property type="match status" value="1"/>
</dbReference>
<dbReference type="EMBL" id="BAAAOR010000030">
    <property type="protein sequence ID" value="GAA1533932.1"/>
    <property type="molecule type" value="Genomic_DNA"/>
</dbReference>
<dbReference type="InterPro" id="IPR050564">
    <property type="entry name" value="F420-G6PD/mer"/>
</dbReference>
<dbReference type="PANTHER" id="PTHR43244:SF1">
    <property type="entry name" value="5,10-METHYLENETETRAHYDROMETHANOPTERIN REDUCTASE"/>
    <property type="match status" value="1"/>
</dbReference>
<keyword evidence="5" id="KW-1185">Reference proteome</keyword>
<feature type="compositionally biased region" description="Low complexity" evidence="2">
    <location>
        <begin position="117"/>
        <end position="130"/>
    </location>
</feature>
<name>A0ABN2B6K9_9ACTN</name>
<proteinExistence type="predicted"/>
<protein>
    <recommendedName>
        <fullName evidence="3">Luciferase-like domain-containing protein</fullName>
    </recommendedName>
</protein>
<evidence type="ECO:0000256" key="2">
    <source>
        <dbReference type="SAM" id="MobiDB-lite"/>
    </source>
</evidence>